<evidence type="ECO:0000313" key="2">
    <source>
        <dbReference type="EMBL" id="MFC4058792.1"/>
    </source>
</evidence>
<name>A0ABV8I3L9_9ACTN</name>
<comment type="caution">
    <text evidence="2">The sequence shown here is derived from an EMBL/GenBank/DDBJ whole genome shotgun (WGS) entry which is preliminary data.</text>
</comment>
<gene>
    <name evidence="2" type="ORF">ACFOWE_10830</name>
</gene>
<reference evidence="3" key="1">
    <citation type="journal article" date="2019" name="Int. J. Syst. Evol. Microbiol.">
        <title>The Global Catalogue of Microorganisms (GCM) 10K type strain sequencing project: providing services to taxonomists for standard genome sequencing and annotation.</title>
        <authorList>
            <consortium name="The Broad Institute Genomics Platform"/>
            <consortium name="The Broad Institute Genome Sequencing Center for Infectious Disease"/>
            <person name="Wu L."/>
            <person name="Ma J."/>
        </authorList>
    </citation>
    <scope>NUCLEOTIDE SEQUENCE [LARGE SCALE GENOMIC DNA]</scope>
    <source>
        <strain evidence="3">TBRC 4489</strain>
    </source>
</reference>
<dbReference type="Proteomes" id="UP001595850">
    <property type="component" value="Unassembled WGS sequence"/>
</dbReference>
<dbReference type="PANTHER" id="PTHR43179">
    <property type="entry name" value="RHAMNOSYLTRANSFERASE WBBL"/>
    <property type="match status" value="1"/>
</dbReference>
<keyword evidence="3" id="KW-1185">Reference proteome</keyword>
<dbReference type="InterPro" id="IPR001173">
    <property type="entry name" value="Glyco_trans_2-like"/>
</dbReference>
<organism evidence="2 3">
    <name type="scientific">Planomonospora corallina</name>
    <dbReference type="NCBI Taxonomy" id="1806052"/>
    <lineage>
        <taxon>Bacteria</taxon>
        <taxon>Bacillati</taxon>
        <taxon>Actinomycetota</taxon>
        <taxon>Actinomycetes</taxon>
        <taxon>Streptosporangiales</taxon>
        <taxon>Streptosporangiaceae</taxon>
        <taxon>Planomonospora</taxon>
    </lineage>
</organism>
<dbReference type="RefSeq" id="WP_377287097.1">
    <property type="nucleotide sequence ID" value="NZ_JBHSBM010000013.1"/>
</dbReference>
<dbReference type="PANTHER" id="PTHR43179:SF7">
    <property type="entry name" value="RHAMNOSYLTRANSFERASE WBBL"/>
    <property type="match status" value="1"/>
</dbReference>
<dbReference type="Gene3D" id="3.90.550.10">
    <property type="entry name" value="Spore Coat Polysaccharide Biosynthesis Protein SpsA, Chain A"/>
    <property type="match status" value="1"/>
</dbReference>
<dbReference type="EMBL" id="JBHSBM010000013">
    <property type="protein sequence ID" value="MFC4058792.1"/>
    <property type="molecule type" value="Genomic_DNA"/>
</dbReference>
<proteinExistence type="predicted"/>
<evidence type="ECO:0000259" key="1">
    <source>
        <dbReference type="Pfam" id="PF00535"/>
    </source>
</evidence>
<feature type="domain" description="Glycosyltransferase 2-like" evidence="1">
    <location>
        <begin position="15"/>
        <end position="137"/>
    </location>
</feature>
<protein>
    <submittedName>
        <fullName evidence="2">Glycosyltransferase family 2 protein</fullName>
    </submittedName>
</protein>
<dbReference type="SUPFAM" id="SSF53448">
    <property type="entry name" value="Nucleotide-diphospho-sugar transferases"/>
    <property type="match status" value="1"/>
</dbReference>
<sequence>MPPEEGSGGLPRIAVVIVTYNSAGVLGDCLDSLPAGAEGVDLVRVVVADNASRDDSVRVAETRTHLPVTVVRVGRNAGYSAAINAAVAALGPGECDAVYVINPDCRLRAGSLAPLAAALREPRRGIAVPLIVNPDGTLQPSLRRMPTVGRAWAEALIGGNTAGRLAGLGELITDARRYEAPGEAVWATGAAMLISAAALAEVGPWDESFLLYSEETEYALRAADHGYTLWFEPAAVVEHIGGEERVNPMLAALSTVNKVKLFRRRRGPVAGAAYYLAVVAGTAVRAAAGRVTARASLAALLRPSRRLRELPQ</sequence>
<evidence type="ECO:0000313" key="3">
    <source>
        <dbReference type="Proteomes" id="UP001595850"/>
    </source>
</evidence>
<accession>A0ABV8I3L9</accession>
<dbReference type="Pfam" id="PF00535">
    <property type="entry name" value="Glycos_transf_2"/>
    <property type="match status" value="1"/>
</dbReference>
<dbReference type="InterPro" id="IPR029044">
    <property type="entry name" value="Nucleotide-diphossugar_trans"/>
</dbReference>